<dbReference type="Pfam" id="PF06695">
    <property type="entry name" value="Sm_multidrug_ex"/>
    <property type="match status" value="1"/>
</dbReference>
<organism evidence="2">
    <name type="scientific">uncultured Poseidoniia archaeon</name>
    <dbReference type="NCBI Taxonomy" id="1697135"/>
    <lineage>
        <taxon>Archaea</taxon>
        <taxon>Methanobacteriati</taxon>
        <taxon>Thermoplasmatota</taxon>
        <taxon>Candidatus Poseidoniia</taxon>
        <taxon>environmental samples</taxon>
    </lineage>
</organism>
<sequence>MGDEMIDDAEDIEEVDVEQKARDKVAKEISEIRRRRTKSEKKRFLTNKEDYVLFAGFGYGALFALVIFCMSSGIFGSSTTLDHKASQTFLDTGEECEDIEDTPWIHIFPENDLEYFSLAGHNLVDGYALMNYSITEVDNTWAGISEELVKEVEDGRAYFEAPYETLDVGEYEIYFEITIFNNSDVTNASIVEDGAKITKTIDFELEITDGGFFSFLPFVDSDTKSEVRITDSGSRTCWTTKDLGDWGYILMAAELGGGRETAMLTGGTAGIPAWWMAFISLSLSAVTLLVIYPIMYKIYHQDTDDVLSRTHISRLVEDSLNKTAKRLNILVDWELYKIESRELSIDIMVPYKNTDATLSDSKDVRAEVLREILEEFAIFRVFKPVQLTVRTIGINQAIDFDSGVGIGTGAEGAELEDEQDYSSFFSELHTLSRVEDEVRDSLDLFFTRRSDVQMEGAVVTSDDSVIFVSVIYRPTQKFAFFRFKKTTDEVEIELYRYISERNQDLLGSQELIVKARNQISTLADRSGAGRVESGGKDDDRIVAVAKQDGLGGKMLQTKFLGNTLSTVEYMANEKREMINKWGFWGLIVFVWIPFMASGVLVGAMLGLLSRMKFSRVLAATFIGGAIASVTWAYTAEGIVKFMHQYKLEAVIPLIIIVFIGAAFLHIRSTKVRRQTELFEDTLLDNFHADVHAKYGEN</sequence>
<name>A0A1B1TAQ5_9ARCH</name>
<dbReference type="InterPro" id="IPR009577">
    <property type="entry name" value="Sm_multidrug_ex"/>
</dbReference>
<accession>A0A1B1TAQ5</accession>
<feature type="transmembrane region" description="Helical" evidence="1">
    <location>
        <begin position="273"/>
        <end position="295"/>
    </location>
</feature>
<keyword evidence="1" id="KW-0812">Transmembrane</keyword>
<dbReference type="AlphaFoldDB" id="A0A1B1TAQ5"/>
<feature type="transmembrane region" description="Helical" evidence="1">
    <location>
        <begin position="581"/>
        <end position="608"/>
    </location>
</feature>
<feature type="transmembrane region" description="Helical" evidence="1">
    <location>
        <begin position="645"/>
        <end position="664"/>
    </location>
</feature>
<reference evidence="2" key="1">
    <citation type="submission" date="2014-11" db="EMBL/GenBank/DDBJ databases">
        <authorList>
            <person name="Zhu J."/>
            <person name="Qi W."/>
            <person name="Song R."/>
        </authorList>
    </citation>
    <scope>NUCLEOTIDE SEQUENCE</scope>
</reference>
<dbReference type="EMBL" id="KP211825">
    <property type="protein sequence ID" value="ANV79371.1"/>
    <property type="molecule type" value="Genomic_DNA"/>
</dbReference>
<keyword evidence="1" id="KW-1133">Transmembrane helix</keyword>
<protein>
    <submittedName>
        <fullName evidence="2">Putative small multi-drug export protein</fullName>
    </submittedName>
</protein>
<evidence type="ECO:0000313" key="2">
    <source>
        <dbReference type="EMBL" id="ANV79371.1"/>
    </source>
</evidence>
<feature type="transmembrane region" description="Helical" evidence="1">
    <location>
        <begin position="51"/>
        <end position="75"/>
    </location>
</feature>
<evidence type="ECO:0000256" key="1">
    <source>
        <dbReference type="SAM" id="Phobius"/>
    </source>
</evidence>
<proteinExistence type="predicted"/>
<reference evidence="2" key="2">
    <citation type="journal article" date="2015" name="ISME J.">
        <title>A new class of marine Euryarchaeota group II from the Mediterranean deep chlorophyll maximum.</title>
        <authorList>
            <person name="Martin-Cuadrado A.B."/>
            <person name="Garcia-Heredia I."/>
            <person name="Molto A.G."/>
            <person name="Lopez-Ubeda R."/>
            <person name="Kimes N."/>
            <person name="Lopez-Garcia P."/>
            <person name="Moreira D."/>
            <person name="Rodriguez-Valera F."/>
        </authorList>
    </citation>
    <scope>NUCLEOTIDE SEQUENCE</scope>
</reference>
<feature type="transmembrane region" description="Helical" evidence="1">
    <location>
        <begin position="615"/>
        <end position="633"/>
    </location>
</feature>
<keyword evidence="1" id="KW-0472">Membrane</keyword>